<keyword evidence="1" id="KW-0175">Coiled coil</keyword>
<dbReference type="PROSITE" id="PS50020">
    <property type="entry name" value="WW_DOMAIN_2"/>
    <property type="match status" value="1"/>
</dbReference>
<dbReference type="CDD" id="cd00201">
    <property type="entry name" value="WW"/>
    <property type="match status" value="1"/>
</dbReference>
<protein>
    <recommendedName>
        <fullName evidence="2">WW domain-containing protein</fullName>
    </recommendedName>
</protein>
<feature type="domain" description="WW" evidence="2">
    <location>
        <begin position="39"/>
        <end position="72"/>
    </location>
</feature>
<proteinExistence type="predicted"/>
<accession>A0ABQ9JUS5</accession>
<name>A0ABQ9JUS5_9CUCU</name>
<dbReference type="InterPro" id="IPR001202">
    <property type="entry name" value="WW_dom"/>
</dbReference>
<keyword evidence="4" id="KW-1185">Reference proteome</keyword>
<evidence type="ECO:0000256" key="1">
    <source>
        <dbReference type="SAM" id="Coils"/>
    </source>
</evidence>
<evidence type="ECO:0000259" key="2">
    <source>
        <dbReference type="PROSITE" id="PS50020"/>
    </source>
</evidence>
<dbReference type="Proteomes" id="UP001162164">
    <property type="component" value="Unassembled WGS sequence"/>
</dbReference>
<comment type="caution">
    <text evidence="3">The sequence shown here is derived from an EMBL/GenBank/DDBJ whole genome shotgun (WGS) entry which is preliminary data.</text>
</comment>
<feature type="coiled-coil region" evidence="1">
    <location>
        <begin position="95"/>
        <end position="129"/>
    </location>
</feature>
<organism evidence="3 4">
    <name type="scientific">Molorchus minor</name>
    <dbReference type="NCBI Taxonomy" id="1323400"/>
    <lineage>
        <taxon>Eukaryota</taxon>
        <taxon>Metazoa</taxon>
        <taxon>Ecdysozoa</taxon>
        <taxon>Arthropoda</taxon>
        <taxon>Hexapoda</taxon>
        <taxon>Insecta</taxon>
        <taxon>Pterygota</taxon>
        <taxon>Neoptera</taxon>
        <taxon>Endopterygota</taxon>
        <taxon>Coleoptera</taxon>
        <taxon>Polyphaga</taxon>
        <taxon>Cucujiformia</taxon>
        <taxon>Chrysomeloidea</taxon>
        <taxon>Cerambycidae</taxon>
        <taxon>Lamiinae</taxon>
        <taxon>Monochamini</taxon>
        <taxon>Molorchus</taxon>
    </lineage>
</organism>
<dbReference type="PROSITE" id="PS01159">
    <property type="entry name" value="WW_DOMAIN_1"/>
    <property type="match status" value="1"/>
</dbReference>
<evidence type="ECO:0000313" key="4">
    <source>
        <dbReference type="Proteomes" id="UP001162164"/>
    </source>
</evidence>
<dbReference type="SMART" id="SM00456">
    <property type="entry name" value="WW"/>
    <property type="match status" value="1"/>
</dbReference>
<dbReference type="InterPro" id="IPR036020">
    <property type="entry name" value="WW_dom_sf"/>
</dbReference>
<dbReference type="Gene3D" id="2.20.70.10">
    <property type="match status" value="1"/>
</dbReference>
<dbReference type="EMBL" id="JAPWTJ010000173">
    <property type="protein sequence ID" value="KAJ8981657.1"/>
    <property type="molecule type" value="Genomic_DNA"/>
</dbReference>
<reference evidence="3" key="1">
    <citation type="journal article" date="2023" name="Insect Mol. Biol.">
        <title>Genome sequencing provides insights into the evolution of gene families encoding plant cell wall-degrading enzymes in longhorned beetles.</title>
        <authorList>
            <person name="Shin N.R."/>
            <person name="Okamura Y."/>
            <person name="Kirsch R."/>
            <person name="Pauchet Y."/>
        </authorList>
    </citation>
    <scope>NUCLEOTIDE SEQUENCE</scope>
    <source>
        <strain evidence="3">MMC_N1</strain>
    </source>
</reference>
<dbReference type="Pfam" id="PF00397">
    <property type="entry name" value="WW"/>
    <property type="match status" value="1"/>
</dbReference>
<sequence>MEAPLWPLYRKDVESNANIDLTSIAISKKIEEGNLTLSEETKKVWHEAKSDDGGIYYWNIITNDTSWTVPEGGYLSLKEQREDKDKETAKQLKELDKVKRKEGLLRMQMQKQEDEEERARLVREKLKERRVADDIPEPVYGPILEPGKK</sequence>
<evidence type="ECO:0000313" key="3">
    <source>
        <dbReference type="EMBL" id="KAJ8981657.1"/>
    </source>
</evidence>
<gene>
    <name evidence="3" type="ORF">NQ317_000885</name>
</gene>
<dbReference type="SUPFAM" id="SSF51045">
    <property type="entry name" value="WW domain"/>
    <property type="match status" value="1"/>
</dbReference>